<evidence type="ECO:0000256" key="2">
    <source>
        <dbReference type="ARBA" id="ARBA00022801"/>
    </source>
</evidence>
<feature type="binding site" evidence="3">
    <location>
        <position position="404"/>
    </location>
    <ligand>
        <name>Zn(2+)</name>
        <dbReference type="ChEBI" id="CHEBI:29105"/>
        <label>2</label>
    </ligand>
</feature>
<dbReference type="Gene3D" id="3.40.630.10">
    <property type="entry name" value="Zn peptidases"/>
    <property type="match status" value="1"/>
</dbReference>
<feature type="binding site" evidence="3">
    <location>
        <position position="212"/>
    </location>
    <ligand>
        <name>Zn(2+)</name>
        <dbReference type="ChEBI" id="CHEBI:29105"/>
        <label>1</label>
    </ligand>
</feature>
<evidence type="ECO:0000313" key="6">
    <source>
        <dbReference type="Proteomes" id="UP000043699"/>
    </source>
</evidence>
<feature type="binding site" evidence="3">
    <location>
        <position position="147"/>
    </location>
    <ligand>
        <name>Zn(2+)</name>
        <dbReference type="ChEBI" id="CHEBI:29105"/>
        <label>2</label>
    </ligand>
</feature>
<dbReference type="RefSeq" id="WP_052650911.1">
    <property type="nucleotide sequence ID" value="NZ_CCXS01000001.1"/>
</dbReference>
<dbReference type="Gene3D" id="3.30.70.360">
    <property type="match status" value="1"/>
</dbReference>
<dbReference type="SUPFAM" id="SSF53187">
    <property type="entry name" value="Zn-dependent exopeptidases"/>
    <property type="match status" value="1"/>
</dbReference>
<dbReference type="InterPro" id="IPR010158">
    <property type="entry name" value="Amidase_Cbmase"/>
</dbReference>
<feature type="binding site" evidence="3">
    <location>
        <position position="112"/>
    </location>
    <ligand>
        <name>Zn(2+)</name>
        <dbReference type="ChEBI" id="CHEBI:29105"/>
        <label>2</label>
    </ligand>
</feature>
<protein>
    <submittedName>
        <fullName evidence="5">N-carbamoyl-L-amino acid hydrolase</fullName>
    </submittedName>
</protein>
<comment type="cofactor">
    <cofactor evidence="3">
        <name>Zn(2+)</name>
        <dbReference type="ChEBI" id="CHEBI:29105"/>
    </cofactor>
    <text evidence="3">Binds 2 Zn(2+) ions per subunit.</text>
</comment>
<keyword evidence="6" id="KW-1185">Reference proteome</keyword>
<gene>
    <name evidence="5" type="primary">amaB</name>
    <name evidence="5" type="ORF">BN1080_01114</name>
</gene>
<dbReference type="EMBL" id="CCXS01000001">
    <property type="protein sequence ID" value="CEG22192.1"/>
    <property type="molecule type" value="Genomic_DNA"/>
</dbReference>
<proteinExistence type="inferred from homology"/>
<dbReference type="Pfam" id="PF01546">
    <property type="entry name" value="Peptidase_M20"/>
    <property type="match status" value="1"/>
</dbReference>
<comment type="similarity">
    <text evidence="1">Belongs to the peptidase M20 family.</text>
</comment>
<dbReference type="PANTHER" id="PTHR32494:SF5">
    <property type="entry name" value="ALLANTOATE AMIDOHYDROLASE"/>
    <property type="match status" value="1"/>
</dbReference>
<name>A0A098EJZ7_9BACL</name>
<accession>A0A098EJZ7</accession>
<keyword evidence="2 5" id="KW-0378">Hydrolase</keyword>
<reference evidence="5 6" key="1">
    <citation type="submission" date="2014-09" db="EMBL/GenBank/DDBJ databases">
        <authorList>
            <person name="Urmite Genomes Urmite Genomes"/>
        </authorList>
    </citation>
    <scope>NUCLEOTIDE SEQUENCE [LARGE SCALE GENOMIC DNA]</scope>
    <source>
        <strain evidence="5 6">ES2</strain>
    </source>
</reference>
<evidence type="ECO:0000256" key="1">
    <source>
        <dbReference type="ARBA" id="ARBA00006153"/>
    </source>
</evidence>
<evidence type="ECO:0000313" key="5">
    <source>
        <dbReference type="EMBL" id="CEG22192.1"/>
    </source>
</evidence>
<dbReference type="NCBIfam" id="NF006771">
    <property type="entry name" value="PRK09290.1-5"/>
    <property type="match status" value="1"/>
</dbReference>
<evidence type="ECO:0000256" key="3">
    <source>
        <dbReference type="PIRSR" id="PIRSR001235-1"/>
    </source>
</evidence>
<sequence length="438" mass="48089">MALENPLFEELMKDFDSRLTHSGIDGERVASRLYELSHIGYTQIGGVKRPGFSDEEKKAKSLVKKWMVEAGLDVTEDGAGNIRGRLAGKNLEAKAIASGSHVDSVPNGGNFDGPLGVLSALEIAEAWKATNYVPEKPYEVIVFSDEEGSRFNSGLSGSRAMIGAIDDKEIEGLRDYNGDSLEQVLTHYGSSLQQFKEAKRDIEELELFVEVHIEQGKKLEKADQPVGIVSGIAGPAWLEVEFIGEAGHAGNTPMIGRRDPLVAAADFIQRIPEFPGEISETAVATVGKMEVLPNGINVIPEKVVLHVDIRDIYEETRDALLNRIIEEAEDIAKNRDIQLAIKQNTKIKPVPIEQELQAQLADSLKEFSIEPAYIPSGAGHDAMILGRHIPVAMLFVRSKDGISHNPKEWSSLNDCIYGIHVLKNFIEKKMGETITNSN</sequence>
<dbReference type="SUPFAM" id="SSF55031">
    <property type="entry name" value="Bacterial exopeptidase dimerisation domain"/>
    <property type="match status" value="1"/>
</dbReference>
<dbReference type="OrthoDB" id="9808195at2"/>
<dbReference type="Pfam" id="PF07687">
    <property type="entry name" value="M20_dimer"/>
    <property type="match status" value="1"/>
</dbReference>
<dbReference type="GO" id="GO:0016813">
    <property type="term" value="F:hydrolase activity, acting on carbon-nitrogen (but not peptide) bonds, in linear amidines"/>
    <property type="evidence" value="ECO:0007669"/>
    <property type="project" value="InterPro"/>
</dbReference>
<dbReference type="InterPro" id="IPR036264">
    <property type="entry name" value="Bact_exopeptidase_dim_dom"/>
</dbReference>
<dbReference type="Proteomes" id="UP000043699">
    <property type="component" value="Unassembled WGS sequence"/>
</dbReference>
<dbReference type="CDD" id="cd03884">
    <property type="entry name" value="M20_bAS"/>
    <property type="match status" value="1"/>
</dbReference>
<evidence type="ECO:0000259" key="4">
    <source>
        <dbReference type="Pfam" id="PF07687"/>
    </source>
</evidence>
<dbReference type="NCBIfam" id="TIGR01879">
    <property type="entry name" value="hydantase"/>
    <property type="match status" value="1"/>
</dbReference>
<keyword evidence="3" id="KW-0862">Zinc</keyword>
<dbReference type="PANTHER" id="PTHR32494">
    <property type="entry name" value="ALLANTOATE DEIMINASE-RELATED"/>
    <property type="match status" value="1"/>
</dbReference>
<dbReference type="STRING" id="1499687.BN1080_01114"/>
<feature type="domain" description="Peptidase M20 dimerisation" evidence="4">
    <location>
        <begin position="233"/>
        <end position="334"/>
    </location>
</feature>
<feature type="binding site" evidence="3">
    <location>
        <position position="112"/>
    </location>
    <ligand>
        <name>Zn(2+)</name>
        <dbReference type="ChEBI" id="CHEBI:29105"/>
        <label>1</label>
    </ligand>
</feature>
<dbReference type="GO" id="GO:0046872">
    <property type="term" value="F:metal ion binding"/>
    <property type="evidence" value="ECO:0007669"/>
    <property type="project" value="UniProtKB-KW"/>
</dbReference>
<dbReference type="AlphaFoldDB" id="A0A098EJZ7"/>
<keyword evidence="3" id="KW-0479">Metal-binding</keyword>
<organism evidence="5 6">
    <name type="scientific">Planococcus massiliensis</name>
    <dbReference type="NCBI Taxonomy" id="1499687"/>
    <lineage>
        <taxon>Bacteria</taxon>
        <taxon>Bacillati</taxon>
        <taxon>Bacillota</taxon>
        <taxon>Bacilli</taxon>
        <taxon>Bacillales</taxon>
        <taxon>Caryophanaceae</taxon>
        <taxon>Planococcus</taxon>
    </lineage>
</organism>
<dbReference type="InterPro" id="IPR011650">
    <property type="entry name" value="Peptidase_M20_dimer"/>
</dbReference>
<feature type="binding site" evidence="3">
    <location>
        <position position="101"/>
    </location>
    <ligand>
        <name>Zn(2+)</name>
        <dbReference type="ChEBI" id="CHEBI:29105"/>
        <label>1</label>
    </ligand>
</feature>
<dbReference type="PIRSF" id="PIRSF001235">
    <property type="entry name" value="Amidase_carbamoylase"/>
    <property type="match status" value="1"/>
</dbReference>
<dbReference type="InterPro" id="IPR002933">
    <property type="entry name" value="Peptidase_M20"/>
</dbReference>